<reference evidence="8 9" key="1">
    <citation type="submission" date="2018-05" db="EMBL/GenBank/DDBJ databases">
        <title>Genomic Encyclopedia of Archaeal and Bacterial Type Strains, Phase II (KMG-II): from individual species to whole genera.</title>
        <authorList>
            <person name="Goeker M."/>
        </authorList>
    </citation>
    <scope>NUCLEOTIDE SEQUENCE [LARGE SCALE GENOMIC DNA]</scope>
    <source>
        <strain evidence="8 9">DSM 19975</strain>
    </source>
</reference>
<evidence type="ECO:0000259" key="7">
    <source>
        <dbReference type="Pfam" id="PF14322"/>
    </source>
</evidence>
<dbReference type="InterPro" id="IPR033985">
    <property type="entry name" value="SusD-like_N"/>
</dbReference>
<organism evidence="8 9">
    <name type="scientific">Mucilaginibacter oryzae</name>
    <dbReference type="NCBI Taxonomy" id="468058"/>
    <lineage>
        <taxon>Bacteria</taxon>
        <taxon>Pseudomonadati</taxon>
        <taxon>Bacteroidota</taxon>
        <taxon>Sphingobacteriia</taxon>
        <taxon>Sphingobacteriales</taxon>
        <taxon>Sphingobacteriaceae</taxon>
        <taxon>Mucilaginibacter</taxon>
    </lineage>
</organism>
<dbReference type="InterPro" id="IPR012944">
    <property type="entry name" value="SusD_RagB_dom"/>
</dbReference>
<keyword evidence="4" id="KW-0472">Membrane</keyword>
<keyword evidence="3" id="KW-0732">Signal</keyword>
<comment type="subcellular location">
    <subcellularLocation>
        <location evidence="1">Cell outer membrane</location>
    </subcellularLocation>
</comment>
<accession>A0A316H9B5</accession>
<sequence length="600" mass="67343">MKHLSKIVLILLPVSLSLSCGKNYLSQVPDDQLTIEKTFGGEATAEKYLANVYAQMPDEAHAHSAPDKNAGPWIAASDEAEYDWGNTISNSINISAYDASSNFVSAYWSNFYQGIRNASVYLQNIDKVPDMTPALKVQRKAEARALRAIYYFNLMRIYGPVIILNDVIAPDTPLSGMQLSRSSFDECVNYVTAELDLAAKDLPARPNADDYGRITSGYALAIKSEVLLVAASPLFNGNTAFSDLVNKDGKRLIAQQYDAAKWKLAAQASKTFIDGYVPSVYDLFRKNDTAGNYSPYLSCRDVFLVDWNPEIIYARVEASITDRQYDTTPYHQGAPDGARGAGALGATQNMVDAYFMANGRSIDDPASGYISTGESMFKAPFDDRQRITYNQWTNREPRFYVGITYNGARWLNTAVPDLITWLYVDGNSGRATGGNDYSPTGYVVRKNTTTGDRTIGGRSWVMLRLAEIYLNYAEALNEYAPGSPDILKYLNMIRKRAGIPEYGNGIAVPANQNDMREAIRKERRVELAFENNRYFDVRRWMIAPVTDAGPIYGLNINARMPEFYRQTAFEYRVFQKRNYFFPIPQIDINNDKQLVQNPGW</sequence>
<dbReference type="GO" id="GO:0009279">
    <property type="term" value="C:cell outer membrane"/>
    <property type="evidence" value="ECO:0007669"/>
    <property type="project" value="UniProtKB-SubCell"/>
</dbReference>
<feature type="domain" description="RagB/SusD" evidence="6">
    <location>
        <begin position="317"/>
        <end position="600"/>
    </location>
</feature>
<dbReference type="Pfam" id="PF07980">
    <property type="entry name" value="SusD_RagB"/>
    <property type="match status" value="1"/>
</dbReference>
<comment type="caution">
    <text evidence="8">The sequence shown here is derived from an EMBL/GenBank/DDBJ whole genome shotgun (WGS) entry which is preliminary data.</text>
</comment>
<dbReference type="SUPFAM" id="SSF48452">
    <property type="entry name" value="TPR-like"/>
    <property type="match status" value="1"/>
</dbReference>
<evidence type="ECO:0000313" key="8">
    <source>
        <dbReference type="EMBL" id="PWK77106.1"/>
    </source>
</evidence>
<dbReference type="Gene3D" id="1.25.40.390">
    <property type="match status" value="1"/>
</dbReference>
<feature type="domain" description="SusD-like N-terminal" evidence="7">
    <location>
        <begin position="24"/>
        <end position="227"/>
    </location>
</feature>
<evidence type="ECO:0000256" key="5">
    <source>
        <dbReference type="ARBA" id="ARBA00023237"/>
    </source>
</evidence>
<keyword evidence="5" id="KW-0998">Cell outer membrane</keyword>
<name>A0A316H9B5_9SPHI</name>
<evidence type="ECO:0000256" key="4">
    <source>
        <dbReference type="ARBA" id="ARBA00023136"/>
    </source>
</evidence>
<evidence type="ECO:0000313" key="9">
    <source>
        <dbReference type="Proteomes" id="UP000245678"/>
    </source>
</evidence>
<gene>
    <name evidence="8" type="ORF">LX99_02916</name>
</gene>
<evidence type="ECO:0000256" key="3">
    <source>
        <dbReference type="ARBA" id="ARBA00022729"/>
    </source>
</evidence>
<evidence type="ECO:0000256" key="1">
    <source>
        <dbReference type="ARBA" id="ARBA00004442"/>
    </source>
</evidence>
<dbReference type="EMBL" id="QGHA01000005">
    <property type="protein sequence ID" value="PWK77106.1"/>
    <property type="molecule type" value="Genomic_DNA"/>
</dbReference>
<evidence type="ECO:0000256" key="2">
    <source>
        <dbReference type="ARBA" id="ARBA00006275"/>
    </source>
</evidence>
<keyword evidence="9" id="KW-1185">Reference proteome</keyword>
<dbReference type="RefSeq" id="WP_109608532.1">
    <property type="nucleotide sequence ID" value="NZ_QGHA01000005.1"/>
</dbReference>
<evidence type="ECO:0000259" key="6">
    <source>
        <dbReference type="Pfam" id="PF07980"/>
    </source>
</evidence>
<dbReference type="InterPro" id="IPR011990">
    <property type="entry name" value="TPR-like_helical_dom_sf"/>
</dbReference>
<dbReference type="AlphaFoldDB" id="A0A316H9B5"/>
<dbReference type="Pfam" id="PF14322">
    <property type="entry name" value="SusD-like_3"/>
    <property type="match status" value="1"/>
</dbReference>
<proteinExistence type="inferred from homology"/>
<comment type="similarity">
    <text evidence="2">Belongs to the SusD family.</text>
</comment>
<protein>
    <submittedName>
        <fullName evidence="8">Putative outer membrane starch-binding protein</fullName>
    </submittedName>
</protein>
<dbReference type="Proteomes" id="UP000245678">
    <property type="component" value="Unassembled WGS sequence"/>
</dbReference>
<dbReference type="PROSITE" id="PS51257">
    <property type="entry name" value="PROKAR_LIPOPROTEIN"/>
    <property type="match status" value="1"/>
</dbReference>